<sequence>MANEHSYLIDPHEGKFLALGGVGMVFKIDGDAVGRAFSIVEEPIEPGRLVPPHTHTREDEITYVLAGEIGVRVGGRDLVATAGSYVIKPRSIPHAYWNATREPARILEIFSPAGFEQYFGELAELLAQGTPPIDTLTRLRSKYGATSQGMEWVPELKAKYGLKLLGEA</sequence>
<proteinExistence type="predicted"/>
<protein>
    <submittedName>
        <fullName evidence="2">Cupin domain-containing protein</fullName>
    </submittedName>
</protein>
<name>A0ABZ2LMS1_9BACT</name>
<dbReference type="InterPro" id="IPR013096">
    <property type="entry name" value="Cupin_2"/>
</dbReference>
<dbReference type="InterPro" id="IPR014710">
    <property type="entry name" value="RmlC-like_jellyroll"/>
</dbReference>
<dbReference type="SUPFAM" id="SSF51182">
    <property type="entry name" value="RmlC-like cupins"/>
    <property type="match status" value="1"/>
</dbReference>
<evidence type="ECO:0000313" key="3">
    <source>
        <dbReference type="Proteomes" id="UP001370348"/>
    </source>
</evidence>
<evidence type="ECO:0000259" key="1">
    <source>
        <dbReference type="Pfam" id="PF07883"/>
    </source>
</evidence>
<keyword evidence="3" id="KW-1185">Reference proteome</keyword>
<accession>A0ABZ2LMS1</accession>
<dbReference type="InterPro" id="IPR053146">
    <property type="entry name" value="QDO-like"/>
</dbReference>
<dbReference type="RefSeq" id="WP_394821820.1">
    <property type="nucleotide sequence ID" value="NZ_CP089984.1"/>
</dbReference>
<dbReference type="Proteomes" id="UP001370348">
    <property type="component" value="Chromosome"/>
</dbReference>
<dbReference type="InterPro" id="IPR011051">
    <property type="entry name" value="RmlC_Cupin_sf"/>
</dbReference>
<dbReference type="PANTHER" id="PTHR36440:SF1">
    <property type="entry name" value="PUTATIVE (AFU_ORTHOLOGUE AFUA_8G07350)-RELATED"/>
    <property type="match status" value="1"/>
</dbReference>
<dbReference type="PANTHER" id="PTHR36440">
    <property type="entry name" value="PUTATIVE (AFU_ORTHOLOGUE AFUA_8G07350)-RELATED"/>
    <property type="match status" value="1"/>
</dbReference>
<organism evidence="2 3">
    <name type="scientific">Pendulispora albinea</name>
    <dbReference type="NCBI Taxonomy" id="2741071"/>
    <lineage>
        <taxon>Bacteria</taxon>
        <taxon>Pseudomonadati</taxon>
        <taxon>Myxococcota</taxon>
        <taxon>Myxococcia</taxon>
        <taxon>Myxococcales</taxon>
        <taxon>Sorangiineae</taxon>
        <taxon>Pendulisporaceae</taxon>
        <taxon>Pendulispora</taxon>
    </lineage>
</organism>
<dbReference type="EMBL" id="CP089984">
    <property type="protein sequence ID" value="WXB12204.1"/>
    <property type="molecule type" value="Genomic_DNA"/>
</dbReference>
<evidence type="ECO:0000313" key="2">
    <source>
        <dbReference type="EMBL" id="WXB12204.1"/>
    </source>
</evidence>
<dbReference type="Gene3D" id="2.60.120.10">
    <property type="entry name" value="Jelly Rolls"/>
    <property type="match status" value="1"/>
</dbReference>
<dbReference type="Pfam" id="PF07883">
    <property type="entry name" value="Cupin_2"/>
    <property type="match status" value="1"/>
</dbReference>
<reference evidence="2 3" key="1">
    <citation type="submission" date="2021-12" db="EMBL/GenBank/DDBJ databases">
        <title>Discovery of the Pendulisporaceae a myxobacterial family with distinct sporulation behavior and unique specialized metabolism.</title>
        <authorList>
            <person name="Garcia R."/>
            <person name="Popoff A."/>
            <person name="Bader C.D."/>
            <person name="Loehr J."/>
            <person name="Walesch S."/>
            <person name="Walt C."/>
            <person name="Boldt J."/>
            <person name="Bunk B."/>
            <person name="Haeckl F.J.F.P.J."/>
            <person name="Gunesch A.P."/>
            <person name="Birkelbach J."/>
            <person name="Nuebel U."/>
            <person name="Pietschmann T."/>
            <person name="Bach T."/>
            <person name="Mueller R."/>
        </authorList>
    </citation>
    <scope>NUCLEOTIDE SEQUENCE [LARGE SCALE GENOMIC DNA]</scope>
    <source>
        <strain evidence="2 3">MSr11954</strain>
    </source>
</reference>
<feature type="domain" description="Cupin type-2" evidence="1">
    <location>
        <begin position="44"/>
        <end position="110"/>
    </location>
</feature>
<gene>
    <name evidence="2" type="ORF">LZC94_30665</name>
</gene>